<dbReference type="InterPro" id="IPR014043">
    <property type="entry name" value="Acyl_transferase_dom"/>
</dbReference>
<dbReference type="SUPFAM" id="SSF52151">
    <property type="entry name" value="FabD/lysophospholipase-like"/>
    <property type="match status" value="2"/>
</dbReference>
<feature type="active site" description="Proton donor; for dehydratase activity" evidence="6">
    <location>
        <position position="1511"/>
    </location>
</feature>
<dbReference type="InterPro" id="IPR020841">
    <property type="entry name" value="PKS_Beta-ketoAc_synthase_dom"/>
</dbReference>
<dbReference type="PROSITE" id="PS00012">
    <property type="entry name" value="PHOSPHOPANTETHEINE"/>
    <property type="match status" value="2"/>
</dbReference>
<feature type="region of interest" description="N-terminal hotdog fold" evidence="6">
    <location>
        <begin position="1291"/>
        <end position="1422"/>
    </location>
</feature>
<evidence type="ECO:0000256" key="6">
    <source>
        <dbReference type="PROSITE-ProRule" id="PRU01363"/>
    </source>
</evidence>
<dbReference type="Pfam" id="PF00550">
    <property type="entry name" value="PP-binding"/>
    <property type="match status" value="2"/>
</dbReference>
<evidence type="ECO:0000313" key="10">
    <source>
        <dbReference type="EMBL" id="KAK7458775.1"/>
    </source>
</evidence>
<dbReference type="Pfam" id="PF16073">
    <property type="entry name" value="SAT"/>
    <property type="match status" value="1"/>
</dbReference>
<evidence type="ECO:0000256" key="4">
    <source>
        <dbReference type="ARBA" id="ARBA00022679"/>
    </source>
</evidence>
<comment type="caution">
    <text evidence="10">The sequence shown here is derived from an EMBL/GenBank/DDBJ whole genome shotgun (WGS) entry which is preliminary data.</text>
</comment>
<dbReference type="Pfam" id="PF00975">
    <property type="entry name" value="Thioesterase"/>
    <property type="match status" value="1"/>
</dbReference>
<dbReference type="InterPro" id="IPR030918">
    <property type="entry name" value="PT_fungal_PKS"/>
</dbReference>
<dbReference type="InterPro" id="IPR036736">
    <property type="entry name" value="ACP-like_sf"/>
</dbReference>
<evidence type="ECO:0000259" key="9">
    <source>
        <dbReference type="PROSITE" id="PS52019"/>
    </source>
</evidence>
<dbReference type="Proteomes" id="UP001498398">
    <property type="component" value="Unassembled WGS sequence"/>
</dbReference>
<dbReference type="InterPro" id="IPR009081">
    <property type="entry name" value="PP-bd_ACP"/>
</dbReference>
<keyword evidence="4" id="KW-0808">Transferase</keyword>
<organism evidence="10 11">
    <name type="scientific">Marasmiellus scandens</name>
    <dbReference type="NCBI Taxonomy" id="2682957"/>
    <lineage>
        <taxon>Eukaryota</taxon>
        <taxon>Fungi</taxon>
        <taxon>Dikarya</taxon>
        <taxon>Basidiomycota</taxon>
        <taxon>Agaricomycotina</taxon>
        <taxon>Agaricomycetes</taxon>
        <taxon>Agaricomycetidae</taxon>
        <taxon>Agaricales</taxon>
        <taxon>Marasmiineae</taxon>
        <taxon>Omphalotaceae</taxon>
        <taxon>Marasmiellus</taxon>
    </lineage>
</organism>
<dbReference type="EMBL" id="JBANRG010000017">
    <property type="protein sequence ID" value="KAK7458775.1"/>
    <property type="molecule type" value="Genomic_DNA"/>
</dbReference>
<dbReference type="InterPro" id="IPR001031">
    <property type="entry name" value="Thioesterase"/>
</dbReference>
<feature type="active site" description="Proton acceptor; for dehydratase activity" evidence="6">
    <location>
        <position position="1325"/>
    </location>
</feature>
<dbReference type="InterPro" id="IPR018201">
    <property type="entry name" value="Ketoacyl_synth_AS"/>
</dbReference>
<feature type="domain" description="Carrier" evidence="7">
    <location>
        <begin position="1639"/>
        <end position="1714"/>
    </location>
</feature>
<evidence type="ECO:0000256" key="1">
    <source>
        <dbReference type="ARBA" id="ARBA00005179"/>
    </source>
</evidence>
<protein>
    <submittedName>
        <fullName evidence="10">Polyketide beta-ketoacyl-synthase</fullName>
    </submittedName>
</protein>
<dbReference type="Gene3D" id="3.10.129.110">
    <property type="entry name" value="Polyketide synthase dehydratase"/>
    <property type="match status" value="1"/>
</dbReference>
<dbReference type="InterPro" id="IPR016035">
    <property type="entry name" value="Acyl_Trfase/lysoPLipase"/>
</dbReference>
<dbReference type="Pfam" id="PF00698">
    <property type="entry name" value="Acyl_transf_1"/>
    <property type="match status" value="1"/>
</dbReference>
<dbReference type="InterPro" id="IPR049900">
    <property type="entry name" value="PKS_mFAS_DH"/>
</dbReference>
<dbReference type="SMART" id="SM01294">
    <property type="entry name" value="PKS_PP_betabranch"/>
    <property type="match status" value="1"/>
</dbReference>
<comment type="pathway">
    <text evidence="1">Secondary metabolite biosynthesis.</text>
</comment>
<dbReference type="SMART" id="SM00825">
    <property type="entry name" value="PKS_KS"/>
    <property type="match status" value="1"/>
</dbReference>
<dbReference type="InterPro" id="IPR001227">
    <property type="entry name" value="Ac_transferase_dom_sf"/>
</dbReference>
<dbReference type="NCBIfam" id="TIGR04532">
    <property type="entry name" value="PT_fungal_PKS"/>
    <property type="match status" value="1"/>
</dbReference>
<dbReference type="Pfam" id="PF22621">
    <property type="entry name" value="CurL-like_PKS_C"/>
    <property type="match status" value="1"/>
</dbReference>
<dbReference type="Pfam" id="PF21089">
    <property type="entry name" value="PKS_DH_N"/>
    <property type="match status" value="1"/>
</dbReference>
<dbReference type="InterPro" id="IPR049551">
    <property type="entry name" value="PKS_DH_C"/>
</dbReference>
<keyword evidence="5" id="KW-0843">Virulence</keyword>
<dbReference type="Gene3D" id="3.40.47.10">
    <property type="match status" value="1"/>
</dbReference>
<dbReference type="SUPFAM" id="SSF55048">
    <property type="entry name" value="Probable ACP-binding domain of malonyl-CoA ACP transacylase"/>
    <property type="match status" value="1"/>
</dbReference>
<dbReference type="Gene3D" id="3.40.366.10">
    <property type="entry name" value="Malonyl-Coenzyme A Acyl Carrier Protein, domain 2"/>
    <property type="match status" value="3"/>
</dbReference>
<feature type="region of interest" description="C-terminal hotdog fold" evidence="6">
    <location>
        <begin position="1446"/>
        <end position="1600"/>
    </location>
</feature>
<dbReference type="InterPro" id="IPR014031">
    <property type="entry name" value="Ketoacyl_synth_C"/>
</dbReference>
<proteinExistence type="predicted"/>
<dbReference type="InterPro" id="IPR032088">
    <property type="entry name" value="SAT"/>
</dbReference>
<keyword evidence="3" id="KW-0597">Phosphoprotein</keyword>
<evidence type="ECO:0000256" key="2">
    <source>
        <dbReference type="ARBA" id="ARBA00022450"/>
    </source>
</evidence>
<dbReference type="Pfam" id="PF14765">
    <property type="entry name" value="PS-DH"/>
    <property type="match status" value="1"/>
</dbReference>
<dbReference type="CDD" id="cd00833">
    <property type="entry name" value="PKS"/>
    <property type="match status" value="1"/>
</dbReference>
<name>A0ABR1JIK7_9AGAR</name>
<dbReference type="InterPro" id="IPR029058">
    <property type="entry name" value="AB_hydrolase_fold"/>
</dbReference>
<dbReference type="InterPro" id="IPR042104">
    <property type="entry name" value="PKS_dehydratase_sf"/>
</dbReference>
<feature type="domain" description="Carrier" evidence="7">
    <location>
        <begin position="1738"/>
        <end position="1815"/>
    </location>
</feature>
<evidence type="ECO:0000259" key="7">
    <source>
        <dbReference type="PROSITE" id="PS50075"/>
    </source>
</evidence>
<evidence type="ECO:0000313" key="11">
    <source>
        <dbReference type="Proteomes" id="UP001498398"/>
    </source>
</evidence>
<gene>
    <name evidence="10" type="primary">pks1_1</name>
    <name evidence="10" type="ORF">VKT23_009781</name>
</gene>
<dbReference type="PROSITE" id="PS00606">
    <property type="entry name" value="KS3_1"/>
    <property type="match status" value="1"/>
</dbReference>
<dbReference type="PROSITE" id="PS52019">
    <property type="entry name" value="PKS_MFAS_DH"/>
    <property type="match status" value="1"/>
</dbReference>
<dbReference type="SUPFAM" id="SSF53901">
    <property type="entry name" value="Thiolase-like"/>
    <property type="match status" value="1"/>
</dbReference>
<dbReference type="InterPro" id="IPR016039">
    <property type="entry name" value="Thiolase-like"/>
</dbReference>
<dbReference type="Gene3D" id="3.40.50.1820">
    <property type="entry name" value="alpha/beta hydrolase"/>
    <property type="match status" value="1"/>
</dbReference>
<dbReference type="InterPro" id="IPR049552">
    <property type="entry name" value="PKS_DH_N"/>
</dbReference>
<dbReference type="Pfam" id="PF02801">
    <property type="entry name" value="Ketoacyl-synt_C"/>
    <property type="match status" value="1"/>
</dbReference>
<dbReference type="InterPro" id="IPR006162">
    <property type="entry name" value="Ppantetheine_attach_site"/>
</dbReference>
<dbReference type="InterPro" id="IPR014030">
    <property type="entry name" value="Ketoacyl_synth_N"/>
</dbReference>
<dbReference type="Gene3D" id="3.30.70.3290">
    <property type="match status" value="1"/>
</dbReference>
<dbReference type="SUPFAM" id="SSF47336">
    <property type="entry name" value="ACP-like"/>
    <property type="match status" value="2"/>
</dbReference>
<sequence>MPSSVQYVDVTFFAGQGNVAADKISTREQAIRDAESSSGSTLLHSCYNAFYSEIESLSPLLRRGSGINLDDFSNPQALLRASAERYGQNSVISGSTLFLIHCLRYLAYTNSSETSSKAEVLGFSSGIVPAVVVSTSSTTMNFIARAVEAYRLVLWIGIRCQIYRLSELEPVPFVDIETKPWSFVFIGMDKVTAQKAVDRFNKASFHANPLSPIFITAVMDNSSVTVSGRPDVLDYFRTNYAGAASVHPTKINTLYHAPIHANTLRNEILSDVQRRNISFPDFEDVKVPIRSSYTGELLSPGSKSLLESVVDMVVVEPVNWDSVVSGVLRSTTPSQCIKLINFGPGNGITRSMEKSFPKGRISVVDASTGSSSDLAKPSADSIAICGMSIHMPGARSPSELWEVIEKGINTVAEIPEHRFKISDYNPTSPLNAKRSMKARTGNCIDGVDEFDNQFFKISPREARSMDPQQRILLQTAHEALDDAGYVPDSTPTFRRETFGCFIGVATHDYIQNLRDDIDVYYSTGTLKAFLSGRISYAMQWGGPSAVVDTACSSSMVAIYQGARALMNRDCNAAIVGGVNIFSSPDMFLGLDRGHFLSPTGQCKPFDASADGYSRSEGCGIFVLKRLADAISENDNILGVIRGVEVNQSGLAHSITHPHAPTQISLFERLLEKTGIAAERINVVEAHGTGTQAGDPVEMESLRSVLSHQRTAQNPLHIMSIKANIGHLEAASGAAGLAKLLLMFNRKVIPRQISLQNLNPRIEALEVDNTCINTTSVPWTPSHAGQTRMALLNNFGAAGSNAAAIIEEYVSPSATAVDANGEFIFGFTAKSEKALQDLKTRFVEWLTSSGSDRLRLADIAYTTTARRQLYPHRVCVTASSRNELVEKLSDANIPTYKSSDDPVRVVMVFSGQGSQYLGMGRSLYESNTAFREVIDECHTFLVNKGFPGVLPILTSNGESSGLTVLEEFEAYQAAIFALEYAIAKLWISWGLTPFAVIGHSLGEYAALVIADVINLEDALTIVASRVRLMVRKCETDTTGMMAISLSASEIQEIVRGSIIFSDVTVSCVNSPKDCVVSGPKASLQELKQYLDNSKRCKSVILSVPFGYHSSAMEPLLGDLTQVAEQITIRSPMIPIVSNVFGQLVMPGDDDVFNAGYFARHCAEPVQFETGIRSMLSNPSFAKVDAWLEIGPHASLLPMLKSNPLSASNGLFLTSLRKQQHPWSTLMTALSQLYMCNARISWRAVFAHIPSVSCVSLPTYPFAKTKFWVAFKEADPAAVEPPAELAKLPGIDSPVLGFWFQRPASENGMVAIFETPISKLAKFITGHSVGNHPLCPASVYIEQVLAGVREAGLHTHTIREKSHVNIRGLKFVNPLVYNPEVSRTIITKITLSDDSGRFTISSRVSENKEIVHAQGDYRIQLDLTTSSKLSRSLPVVTRHAAAVREARNGEQPEVFSRRTAYEVIFPRVVEYSSEYHTISSLTVGADGMEGAALVKLPVDHMKGNFVVHPVFMDTLLHTPGFVSNLQGGVGDAFICGEVGSIKVLPHSIDCTASYEVYCSIALLEDGSLRLSEAFAIRQGESREIVAHMKDIHFRRVRLDSLTKRLGLAAGRTVSGVEAPPKSIAQKASVPPPVALLTQSDNDVCVHVRRIVSETCAVDSAKVKDDTDLSSLGVDSMMSIEILDKLKQRFPNITLDSHTFQACDTVSDISQRVSSALPGAPSATLSQIAKTRKEETTKVEELELGKDLDLKQILASVLDMDADEIADDTDFDSLGLDSLSSIEALKAFRDAWKMDLPDNFFSLHPTIQAAQTFLSNHMRRTPLSLSPRSISDATLRGDESDTGSMLSESMSRALKLDLLPVPIQESVGTQLPLFMIHDGSGLVNYYERLPSLGRDLRGIHNPRFSSARKWSSLREMASFYADLISKSGEKSILLGGWSFGGVAAYETALQLQKKGVIVRGIVLIDSPSPINHVPLSETLIKAVVDLDRGKSSDLTQLVKSQFRLNSAILGEYNPFESDGVCPPLVLLRSSEGFRSERLETSKIPTWLADRTSPRQAAAGWEKISGSSVKIMDIRGNHFEPFKPFNIEHTGHTLAEACNYLECL</sequence>
<feature type="domain" description="Ketosynthase family 3 (KS3)" evidence="8">
    <location>
        <begin position="379"/>
        <end position="807"/>
    </location>
</feature>
<dbReference type="PROSITE" id="PS50075">
    <property type="entry name" value="CARRIER"/>
    <property type="match status" value="2"/>
</dbReference>
<feature type="domain" description="PKS/mFAS DH" evidence="9">
    <location>
        <begin position="1291"/>
        <end position="1600"/>
    </location>
</feature>
<evidence type="ECO:0000256" key="3">
    <source>
        <dbReference type="ARBA" id="ARBA00022553"/>
    </source>
</evidence>
<dbReference type="InterPro" id="IPR050091">
    <property type="entry name" value="PKS_NRPS_Biosynth_Enz"/>
</dbReference>
<dbReference type="PANTHER" id="PTHR43775:SF37">
    <property type="entry name" value="SI:DKEY-61P9.11"/>
    <property type="match status" value="1"/>
</dbReference>
<keyword evidence="11" id="KW-1185">Reference proteome</keyword>
<dbReference type="Gene3D" id="1.10.1200.10">
    <property type="entry name" value="ACP-like"/>
    <property type="match status" value="2"/>
</dbReference>
<evidence type="ECO:0000259" key="8">
    <source>
        <dbReference type="PROSITE" id="PS52004"/>
    </source>
</evidence>
<dbReference type="PANTHER" id="PTHR43775">
    <property type="entry name" value="FATTY ACID SYNTHASE"/>
    <property type="match status" value="1"/>
</dbReference>
<reference evidence="10 11" key="1">
    <citation type="submission" date="2024-01" db="EMBL/GenBank/DDBJ databases">
        <title>A draft genome for the cacao thread blight pathogen Marasmiellus scandens.</title>
        <authorList>
            <person name="Baruah I.K."/>
            <person name="Leung J."/>
            <person name="Bukari Y."/>
            <person name="Amoako-Attah I."/>
            <person name="Meinhardt L.W."/>
            <person name="Bailey B.A."/>
            <person name="Cohen S.P."/>
        </authorList>
    </citation>
    <scope>NUCLEOTIDE SEQUENCE [LARGE SCALE GENOMIC DNA]</scope>
    <source>
        <strain evidence="10 11">GH-19</strain>
    </source>
</reference>
<dbReference type="SMART" id="SM00827">
    <property type="entry name" value="PKS_AT"/>
    <property type="match status" value="1"/>
</dbReference>
<evidence type="ECO:0000256" key="5">
    <source>
        <dbReference type="ARBA" id="ARBA00023026"/>
    </source>
</evidence>
<dbReference type="InterPro" id="IPR020806">
    <property type="entry name" value="PKS_PP-bd"/>
</dbReference>
<dbReference type="Pfam" id="PF00109">
    <property type="entry name" value="ketoacyl-synt"/>
    <property type="match status" value="1"/>
</dbReference>
<dbReference type="PROSITE" id="PS52004">
    <property type="entry name" value="KS3_2"/>
    <property type="match status" value="1"/>
</dbReference>
<accession>A0ABR1JIK7</accession>
<keyword evidence="2" id="KW-0596">Phosphopantetheine</keyword>
<dbReference type="SUPFAM" id="SSF53474">
    <property type="entry name" value="alpha/beta-Hydrolases"/>
    <property type="match status" value="1"/>
</dbReference>
<dbReference type="InterPro" id="IPR016036">
    <property type="entry name" value="Malonyl_transacylase_ACP-bd"/>
</dbReference>
<dbReference type="SMART" id="SM00823">
    <property type="entry name" value="PKS_PP"/>
    <property type="match status" value="2"/>
</dbReference>